<protein>
    <submittedName>
        <fullName evidence="2">Uncharacterized protein</fullName>
    </submittedName>
</protein>
<keyword evidence="3" id="KW-1185">Reference proteome</keyword>
<dbReference type="RefSeq" id="XP_029232335.1">
    <property type="nucleotide sequence ID" value="XM_029367567.1"/>
</dbReference>
<sequence>MPCEEGCCPREKRDVADAHLGWAPCAEPQEVSPPPEEEYLEIDYDSGIEESSQYVFSQRPYCRNMAAACCSHDNEEKNECSGGCAREQKQHDKGPYACDQPPVFRGWRLQQQQQEETLPPGCGRAALVILLSEAHRRHLAHLRCRGTSEEGVAEARRRWRTVSDRLLEEFEEWGYFAARMKFHKMYLFDLVDNFFDSGSRVIELQRNKEHVLRRLGELKKRNQFFLKPEAELPLVHAAAPARTAGEGAATARPTAAAASLTVMTVARLNELPCTACQKQLETEPGDILSPSLDSSLGSGGGASSSPCSSDTEEDGDACCSPPTTSYGSWLPAPCH</sequence>
<dbReference type="OrthoDB" id="246215at2759"/>
<dbReference type="AlphaFoldDB" id="A0A422QAZ4"/>
<reference evidence="2 3" key="1">
    <citation type="journal article" date="2018" name="BMC Genomics">
        <title>Genomic comparison of Trypanosoma conorhini and Trypanosoma rangeli to Trypanosoma cruzi strains of high and low virulence.</title>
        <authorList>
            <person name="Bradwell K.R."/>
            <person name="Koparde V.N."/>
            <person name="Matveyev A.V."/>
            <person name="Serrano M.G."/>
            <person name="Alves J.M."/>
            <person name="Parikh H."/>
            <person name="Huang B."/>
            <person name="Lee V."/>
            <person name="Espinosa-Alvarez O."/>
            <person name="Ortiz P.A."/>
            <person name="Costa-Martins A.G."/>
            <person name="Teixeira M.M."/>
            <person name="Buck G.A."/>
        </authorList>
    </citation>
    <scope>NUCLEOTIDE SEQUENCE [LARGE SCALE GENOMIC DNA]</scope>
    <source>
        <strain evidence="2 3">025E</strain>
    </source>
</reference>
<dbReference type="EMBL" id="MKKU01000015">
    <property type="protein sequence ID" value="RNF27129.1"/>
    <property type="molecule type" value="Genomic_DNA"/>
</dbReference>
<feature type="region of interest" description="Disordered" evidence="1">
    <location>
        <begin position="282"/>
        <end position="335"/>
    </location>
</feature>
<gene>
    <name evidence="2" type="ORF">Tco025E_00627</name>
</gene>
<evidence type="ECO:0000313" key="3">
    <source>
        <dbReference type="Proteomes" id="UP000284403"/>
    </source>
</evidence>
<accession>A0A422QAZ4</accession>
<feature type="compositionally biased region" description="Low complexity" evidence="1">
    <location>
        <begin position="285"/>
        <end position="296"/>
    </location>
</feature>
<evidence type="ECO:0000256" key="1">
    <source>
        <dbReference type="SAM" id="MobiDB-lite"/>
    </source>
</evidence>
<comment type="caution">
    <text evidence="2">The sequence shown here is derived from an EMBL/GenBank/DDBJ whole genome shotgun (WGS) entry which is preliminary data.</text>
</comment>
<dbReference type="Proteomes" id="UP000284403">
    <property type="component" value="Unassembled WGS sequence"/>
</dbReference>
<proteinExistence type="predicted"/>
<name>A0A422QAZ4_9TRYP</name>
<organism evidence="2 3">
    <name type="scientific">Trypanosoma conorhini</name>
    <dbReference type="NCBI Taxonomy" id="83891"/>
    <lineage>
        <taxon>Eukaryota</taxon>
        <taxon>Discoba</taxon>
        <taxon>Euglenozoa</taxon>
        <taxon>Kinetoplastea</taxon>
        <taxon>Metakinetoplastina</taxon>
        <taxon>Trypanosomatida</taxon>
        <taxon>Trypanosomatidae</taxon>
        <taxon>Trypanosoma</taxon>
    </lineage>
</organism>
<evidence type="ECO:0000313" key="2">
    <source>
        <dbReference type="EMBL" id="RNF27129.1"/>
    </source>
</evidence>
<dbReference type="GeneID" id="40314238"/>